<keyword evidence="8 9" id="KW-0051">Antiviral defense</keyword>
<dbReference type="GO" id="GO:0043571">
    <property type="term" value="P:maintenance of CRISPR repeat elements"/>
    <property type="evidence" value="ECO:0007669"/>
    <property type="project" value="UniProtKB-UniRule"/>
</dbReference>
<comment type="cofactor">
    <cofactor evidence="1 9">
        <name>Mg(2+)</name>
        <dbReference type="ChEBI" id="CHEBI:18420"/>
    </cofactor>
</comment>
<dbReference type="PANTHER" id="PTHR34405">
    <property type="entry name" value="CRISPR-ASSOCIATED ENDORIBONUCLEASE CAS2"/>
    <property type="match status" value="1"/>
</dbReference>
<evidence type="ECO:0000256" key="9">
    <source>
        <dbReference type="HAMAP-Rule" id="MF_01471"/>
    </source>
</evidence>
<sequence>MMILVTYDVSFDSKNGQKRLRQLAKVCLDYGVRVQYSVFECEIDAAQWLHFKNKLLSIYDSEVDSLRFYKLGKNWQNKVEHYGAKVAIDIFRDTLIL</sequence>
<dbReference type="GO" id="GO:0004521">
    <property type="term" value="F:RNA endonuclease activity"/>
    <property type="evidence" value="ECO:0007669"/>
    <property type="project" value="UniProtKB-UniRule"/>
</dbReference>
<evidence type="ECO:0000256" key="6">
    <source>
        <dbReference type="ARBA" id="ARBA00022801"/>
    </source>
</evidence>
<dbReference type="InterPro" id="IPR019199">
    <property type="entry name" value="Virulence_VapD/CRISPR_Cas2"/>
</dbReference>
<dbReference type="GO" id="GO:0016787">
    <property type="term" value="F:hydrolase activity"/>
    <property type="evidence" value="ECO:0007669"/>
    <property type="project" value="UniProtKB-KW"/>
</dbReference>
<dbReference type="PANTHER" id="PTHR34405:SF3">
    <property type="entry name" value="CRISPR-ASSOCIATED ENDORIBONUCLEASE CAS2 3"/>
    <property type="match status" value="1"/>
</dbReference>
<dbReference type="PIRSF" id="PIRSF032582">
    <property type="entry name" value="Cas2"/>
    <property type="match status" value="1"/>
</dbReference>
<gene>
    <name evidence="9 11" type="primary">cas2</name>
    <name evidence="11" type="ORF">FIV01_05830</name>
</gene>
<dbReference type="SUPFAM" id="SSF143430">
    <property type="entry name" value="TTP0101/SSO1404-like"/>
    <property type="match status" value="1"/>
</dbReference>
<evidence type="ECO:0000256" key="4">
    <source>
        <dbReference type="ARBA" id="ARBA00022723"/>
    </source>
</evidence>
<dbReference type="GO" id="GO:0051607">
    <property type="term" value="P:defense response to virus"/>
    <property type="evidence" value="ECO:0007669"/>
    <property type="project" value="UniProtKB-UniRule"/>
</dbReference>
<evidence type="ECO:0000313" key="11">
    <source>
        <dbReference type="EMBL" id="QFT25940.1"/>
    </source>
</evidence>
<dbReference type="Pfam" id="PF09827">
    <property type="entry name" value="CRISPR_Cas2"/>
    <property type="match status" value="1"/>
</dbReference>
<feature type="binding site" evidence="9">
    <location>
        <position position="8"/>
    </location>
    <ligand>
        <name>Mg(2+)</name>
        <dbReference type="ChEBI" id="CHEBI:18420"/>
        <note>catalytic</note>
    </ligand>
</feature>
<accession>A0A5P9CI39</accession>
<dbReference type="EC" id="3.1.-.-" evidence="9"/>
<dbReference type="KEGG" id="vaq:FIV01_05830"/>
<dbReference type="CDD" id="cd09725">
    <property type="entry name" value="Cas2_I_II_III"/>
    <property type="match status" value="1"/>
</dbReference>
<keyword evidence="5 9" id="KW-0255">Endonuclease</keyword>
<dbReference type="InterPro" id="IPR021127">
    <property type="entry name" value="CRISPR_associated_Cas2"/>
</dbReference>
<name>A0A5P9CI39_9VIBR</name>
<evidence type="ECO:0000256" key="8">
    <source>
        <dbReference type="ARBA" id="ARBA00023118"/>
    </source>
</evidence>
<reference evidence="11 12" key="1">
    <citation type="submission" date="2019-10" db="EMBL/GenBank/DDBJ databases">
        <title>Complete genome sequence of Vibrio sp. strain THAF100, isolated from non-filtered water from the water column of tank 6 of a marine aquarium containing stony-coral fragments. Water maintained at 26 degree C.</title>
        <authorList>
            <person name="Ruckert C."/>
            <person name="Franco A."/>
            <person name="Kalinowski J."/>
            <person name="Glaeser S."/>
        </authorList>
    </citation>
    <scope>NUCLEOTIDE SEQUENCE [LARGE SCALE GENOMIC DNA]</scope>
    <source>
        <strain evidence="11 12">THAF100</strain>
    </source>
</reference>
<evidence type="ECO:0000256" key="2">
    <source>
        <dbReference type="ARBA" id="ARBA00009959"/>
    </source>
</evidence>
<protein>
    <recommendedName>
        <fullName evidence="9">CRISPR-associated endoribonuclease Cas2</fullName>
        <ecNumber evidence="9">3.1.-.-</ecNumber>
    </recommendedName>
</protein>
<keyword evidence="7 9" id="KW-0460">Magnesium</keyword>
<evidence type="ECO:0000256" key="1">
    <source>
        <dbReference type="ARBA" id="ARBA00001946"/>
    </source>
</evidence>
<keyword evidence="3 9" id="KW-0540">Nuclease</keyword>
<dbReference type="NCBIfam" id="TIGR01573">
    <property type="entry name" value="cas2"/>
    <property type="match status" value="1"/>
</dbReference>
<dbReference type="AlphaFoldDB" id="A0A5P9CI39"/>
<dbReference type="EMBL" id="CP045350">
    <property type="protein sequence ID" value="QFT25940.1"/>
    <property type="molecule type" value="Genomic_DNA"/>
</dbReference>
<dbReference type="Proteomes" id="UP000326936">
    <property type="component" value="Chromosome"/>
</dbReference>
<evidence type="ECO:0000256" key="10">
    <source>
        <dbReference type="PIRNR" id="PIRNR032582"/>
    </source>
</evidence>
<comment type="function">
    <text evidence="9">CRISPR (clustered regularly interspaced short palindromic repeat), is an adaptive immune system that provides protection against mobile genetic elements (viruses, transposable elements and conjugative plasmids). CRISPR clusters contain sequences complementary to antecedent mobile elements and target invading nucleic acids. CRISPR clusters are transcribed and processed into CRISPR RNA (crRNA). Functions as a ssRNA-specific endoribonuclease. Involved in the integration of spacer DNA into the CRISPR cassette.</text>
</comment>
<evidence type="ECO:0000256" key="7">
    <source>
        <dbReference type="ARBA" id="ARBA00022842"/>
    </source>
</evidence>
<organism evidence="11 12">
    <name type="scientific">Vibrio aquimaris</name>
    <dbReference type="NCBI Taxonomy" id="2587862"/>
    <lineage>
        <taxon>Bacteria</taxon>
        <taxon>Pseudomonadati</taxon>
        <taxon>Pseudomonadota</taxon>
        <taxon>Gammaproteobacteria</taxon>
        <taxon>Vibrionales</taxon>
        <taxon>Vibrionaceae</taxon>
        <taxon>Vibrio</taxon>
    </lineage>
</organism>
<dbReference type="GO" id="GO:0046872">
    <property type="term" value="F:metal ion binding"/>
    <property type="evidence" value="ECO:0007669"/>
    <property type="project" value="UniProtKB-UniRule"/>
</dbReference>
<comment type="similarity">
    <text evidence="2 9 10">Belongs to the CRISPR-associated endoribonuclease Cas2 protein family.</text>
</comment>
<dbReference type="Gene3D" id="3.30.70.240">
    <property type="match status" value="1"/>
</dbReference>
<evidence type="ECO:0000256" key="5">
    <source>
        <dbReference type="ARBA" id="ARBA00022759"/>
    </source>
</evidence>
<dbReference type="HAMAP" id="MF_01471">
    <property type="entry name" value="Cas2"/>
    <property type="match status" value="1"/>
</dbReference>
<proteinExistence type="inferred from homology"/>
<evidence type="ECO:0000256" key="3">
    <source>
        <dbReference type="ARBA" id="ARBA00022722"/>
    </source>
</evidence>
<keyword evidence="12" id="KW-1185">Reference proteome</keyword>
<evidence type="ECO:0000313" key="12">
    <source>
        <dbReference type="Proteomes" id="UP000326936"/>
    </source>
</evidence>
<keyword evidence="4 9" id="KW-0479">Metal-binding</keyword>
<keyword evidence="6 9" id="KW-0378">Hydrolase</keyword>
<comment type="subunit">
    <text evidence="9">Homodimer, forms a heterotetramer with a Cas1 homodimer.</text>
</comment>
<dbReference type="RefSeq" id="WP_152430149.1">
    <property type="nucleotide sequence ID" value="NZ_CBCSDK010000002.1"/>
</dbReference>
<dbReference type="OrthoDB" id="9798176at2"/>